<dbReference type="Gene3D" id="3.40.50.150">
    <property type="entry name" value="Vaccinia Virus protein VP39"/>
    <property type="match status" value="1"/>
</dbReference>
<dbReference type="InterPro" id="IPR026024">
    <property type="entry name" value="Chemotaxis_MeTrfase_CheR"/>
</dbReference>
<dbReference type="GO" id="GO:0032259">
    <property type="term" value="P:methylation"/>
    <property type="evidence" value="ECO:0007669"/>
    <property type="project" value="UniProtKB-KW"/>
</dbReference>
<keyword evidence="3 7" id="KW-0489">Methyltransferase</keyword>
<evidence type="ECO:0000313" key="8">
    <source>
        <dbReference type="Proteomes" id="UP000185812"/>
    </source>
</evidence>
<dbReference type="RefSeq" id="WP_072714258.1">
    <property type="nucleotide sequence ID" value="NZ_FRAU01000001.1"/>
</dbReference>
<dbReference type="OrthoDB" id="9816309at2"/>
<evidence type="ECO:0000259" key="6">
    <source>
        <dbReference type="PROSITE" id="PS50123"/>
    </source>
</evidence>
<protein>
    <recommendedName>
        <fullName evidence="2">protein-glutamate O-methyltransferase</fullName>
        <ecNumber evidence="2">2.1.1.80</ecNumber>
    </recommendedName>
</protein>
<evidence type="ECO:0000256" key="1">
    <source>
        <dbReference type="ARBA" id="ARBA00001541"/>
    </source>
</evidence>
<evidence type="ECO:0000256" key="4">
    <source>
        <dbReference type="ARBA" id="ARBA00022679"/>
    </source>
</evidence>
<accession>A0A1M6PYA0</accession>
<evidence type="ECO:0000256" key="2">
    <source>
        <dbReference type="ARBA" id="ARBA00012534"/>
    </source>
</evidence>
<dbReference type="InterPro" id="IPR029063">
    <property type="entry name" value="SAM-dependent_MTases_sf"/>
</dbReference>
<comment type="catalytic activity">
    <reaction evidence="1">
        <text>L-glutamyl-[protein] + S-adenosyl-L-methionine = [protein]-L-glutamate 5-O-methyl ester + S-adenosyl-L-homocysteine</text>
        <dbReference type="Rhea" id="RHEA:24452"/>
        <dbReference type="Rhea" id="RHEA-COMP:10208"/>
        <dbReference type="Rhea" id="RHEA-COMP:10311"/>
        <dbReference type="ChEBI" id="CHEBI:29973"/>
        <dbReference type="ChEBI" id="CHEBI:57856"/>
        <dbReference type="ChEBI" id="CHEBI:59789"/>
        <dbReference type="ChEBI" id="CHEBI:82795"/>
        <dbReference type="EC" id="2.1.1.80"/>
    </reaction>
</comment>
<dbReference type="InterPro" id="IPR022642">
    <property type="entry name" value="CheR_C"/>
</dbReference>
<evidence type="ECO:0000313" key="7">
    <source>
        <dbReference type="EMBL" id="SHK12918.1"/>
    </source>
</evidence>
<feature type="domain" description="CheR-type methyltransferase" evidence="6">
    <location>
        <begin position="1"/>
        <end position="280"/>
    </location>
</feature>
<dbReference type="Pfam" id="PF01739">
    <property type="entry name" value="CheR"/>
    <property type="match status" value="1"/>
</dbReference>
<keyword evidence="4 7" id="KW-0808">Transferase</keyword>
<evidence type="ECO:0000256" key="3">
    <source>
        <dbReference type="ARBA" id="ARBA00022603"/>
    </source>
</evidence>
<keyword evidence="8" id="KW-1185">Reference proteome</keyword>
<dbReference type="InterPro" id="IPR000780">
    <property type="entry name" value="CheR_MeTrfase"/>
</dbReference>
<proteinExistence type="predicted"/>
<gene>
    <name evidence="7" type="ORF">SAMN04488087_0384</name>
</gene>
<sequence>MQTSKLHIRDEDFLRFRDFFYRKTGIYFDEGKRYFVDRRLIERMKATGAPDFRTYFTRLRFEASGEELQTLINLMTVNETYFFREEHQLRCLVQHLLPELTRRRTDRRPIRIWSIPASTGEEPYSIAIYLLEYWPDLEHWDVELVASDIDTRALERARQGRYSARSVQHVPHHLRRKYFTRVGNDYQICEMLREVVTFTRVNLCDAQEMRPYRDFAVIFCRNLLIYFDEASRKTAAHHLYEALEPGGYLCLGHSESMSRISSLFQVRRFPEAIVYQKPEEIYETCAGCG</sequence>
<dbReference type="InterPro" id="IPR036804">
    <property type="entry name" value="CheR_N_sf"/>
</dbReference>
<dbReference type="PRINTS" id="PR00996">
    <property type="entry name" value="CHERMTFRASE"/>
</dbReference>
<reference evidence="8" key="1">
    <citation type="submission" date="2016-11" db="EMBL/GenBank/DDBJ databases">
        <authorList>
            <person name="Varghese N."/>
            <person name="Submissions S."/>
        </authorList>
    </citation>
    <scope>NUCLEOTIDE SEQUENCE [LARGE SCALE GENOMIC DNA]</scope>
    <source>
        <strain evidence="8">DSM 22212</strain>
    </source>
</reference>
<dbReference type="EC" id="2.1.1.80" evidence="2"/>
<name>A0A1M6PYA0_9BACT</name>
<dbReference type="AlphaFoldDB" id="A0A1M6PYA0"/>
<dbReference type="Proteomes" id="UP000185812">
    <property type="component" value="Unassembled WGS sequence"/>
</dbReference>
<evidence type="ECO:0000256" key="5">
    <source>
        <dbReference type="ARBA" id="ARBA00022691"/>
    </source>
</evidence>
<organism evidence="7 8">
    <name type="scientific">Rhodothermus profundi</name>
    <dbReference type="NCBI Taxonomy" id="633813"/>
    <lineage>
        <taxon>Bacteria</taxon>
        <taxon>Pseudomonadati</taxon>
        <taxon>Rhodothermota</taxon>
        <taxon>Rhodothermia</taxon>
        <taxon>Rhodothermales</taxon>
        <taxon>Rhodothermaceae</taxon>
        <taxon>Rhodothermus</taxon>
    </lineage>
</organism>
<dbReference type="Gene3D" id="1.10.155.10">
    <property type="entry name" value="Chemotaxis receptor methyltransferase CheR, N-terminal domain"/>
    <property type="match status" value="1"/>
</dbReference>
<dbReference type="PANTHER" id="PTHR24422:SF10">
    <property type="entry name" value="CHEMOTAXIS PROTEIN METHYLTRANSFERASE 2"/>
    <property type="match status" value="1"/>
</dbReference>
<dbReference type="PIRSF" id="PIRSF000410">
    <property type="entry name" value="CheR"/>
    <property type="match status" value="1"/>
</dbReference>
<dbReference type="EMBL" id="FRAU01000001">
    <property type="protein sequence ID" value="SHK12918.1"/>
    <property type="molecule type" value="Genomic_DNA"/>
</dbReference>
<dbReference type="InterPro" id="IPR050903">
    <property type="entry name" value="Bact_Chemotaxis_MeTrfase"/>
</dbReference>
<dbReference type="PANTHER" id="PTHR24422">
    <property type="entry name" value="CHEMOTAXIS PROTEIN METHYLTRANSFERASE"/>
    <property type="match status" value="1"/>
</dbReference>
<dbReference type="STRING" id="633813.SAMN04488087_0384"/>
<keyword evidence="5" id="KW-0949">S-adenosyl-L-methionine</keyword>
<dbReference type="InterPro" id="IPR022641">
    <property type="entry name" value="CheR_N"/>
</dbReference>
<dbReference type="Pfam" id="PF03705">
    <property type="entry name" value="CheR_N"/>
    <property type="match status" value="1"/>
</dbReference>
<dbReference type="SMART" id="SM00138">
    <property type="entry name" value="MeTrc"/>
    <property type="match status" value="1"/>
</dbReference>
<dbReference type="GO" id="GO:0008983">
    <property type="term" value="F:protein-glutamate O-methyltransferase activity"/>
    <property type="evidence" value="ECO:0007669"/>
    <property type="project" value="UniProtKB-EC"/>
</dbReference>
<dbReference type="SUPFAM" id="SSF53335">
    <property type="entry name" value="S-adenosyl-L-methionine-dependent methyltransferases"/>
    <property type="match status" value="1"/>
</dbReference>
<dbReference type="PROSITE" id="PS50123">
    <property type="entry name" value="CHER"/>
    <property type="match status" value="1"/>
</dbReference>
<dbReference type="SUPFAM" id="SSF47757">
    <property type="entry name" value="Chemotaxis receptor methyltransferase CheR, N-terminal domain"/>
    <property type="match status" value="1"/>
</dbReference>